<evidence type="ECO:0000313" key="9">
    <source>
        <dbReference type="Proteomes" id="UP001257739"/>
    </source>
</evidence>
<evidence type="ECO:0000256" key="4">
    <source>
        <dbReference type="ARBA" id="ARBA00023163"/>
    </source>
</evidence>
<feature type="domain" description="RNA polymerase sigma-70 region 2" evidence="5">
    <location>
        <begin position="20"/>
        <end position="80"/>
    </location>
</feature>
<dbReference type="Proteomes" id="UP001257739">
    <property type="component" value="Unassembled WGS sequence"/>
</dbReference>
<dbReference type="InterPro" id="IPR007627">
    <property type="entry name" value="RNA_pol_sigma70_r2"/>
</dbReference>
<feature type="domain" description="DUF6596" evidence="7">
    <location>
        <begin position="183"/>
        <end position="283"/>
    </location>
</feature>
<dbReference type="PANTHER" id="PTHR47756">
    <property type="entry name" value="BLL6612 PROTEIN-RELATED"/>
    <property type="match status" value="1"/>
</dbReference>
<dbReference type="SUPFAM" id="SSF88946">
    <property type="entry name" value="Sigma2 domain of RNA polymerase sigma factors"/>
    <property type="match status" value="1"/>
</dbReference>
<dbReference type="InterPro" id="IPR013325">
    <property type="entry name" value="RNA_pol_sigma_r2"/>
</dbReference>
<accession>A0ABU1UJ58</accession>
<dbReference type="InterPro" id="IPR013249">
    <property type="entry name" value="RNA_pol_sigma70_r4_t2"/>
</dbReference>
<evidence type="ECO:0000259" key="5">
    <source>
        <dbReference type="Pfam" id="PF04542"/>
    </source>
</evidence>
<reference evidence="8 9" key="1">
    <citation type="submission" date="2023-07" db="EMBL/GenBank/DDBJ databases">
        <title>Sorghum-associated microbial communities from plants grown in Nebraska, USA.</title>
        <authorList>
            <person name="Schachtman D."/>
        </authorList>
    </citation>
    <scope>NUCLEOTIDE SEQUENCE [LARGE SCALE GENOMIC DNA]</scope>
    <source>
        <strain evidence="8 9">BE248</strain>
    </source>
</reference>
<proteinExistence type="inferred from homology"/>
<dbReference type="NCBIfam" id="TIGR02937">
    <property type="entry name" value="sigma70-ECF"/>
    <property type="match status" value="1"/>
</dbReference>
<evidence type="ECO:0000313" key="8">
    <source>
        <dbReference type="EMBL" id="MDR7085196.1"/>
    </source>
</evidence>
<dbReference type="InterPro" id="IPR046531">
    <property type="entry name" value="DUF6596"/>
</dbReference>
<dbReference type="RefSeq" id="WP_309965049.1">
    <property type="nucleotide sequence ID" value="NZ_JAVDWH010000001.1"/>
</dbReference>
<comment type="similarity">
    <text evidence="1">Belongs to the sigma-70 factor family. ECF subfamily.</text>
</comment>
<evidence type="ECO:0000259" key="7">
    <source>
        <dbReference type="Pfam" id="PF20239"/>
    </source>
</evidence>
<keyword evidence="3" id="KW-0731">Sigma factor</keyword>
<feature type="domain" description="RNA polymerase sigma factor 70 region 4 type 2" evidence="6">
    <location>
        <begin position="114"/>
        <end position="165"/>
    </location>
</feature>
<dbReference type="InterPro" id="IPR036388">
    <property type="entry name" value="WH-like_DNA-bd_sf"/>
</dbReference>
<sequence>MTDSDLHRSVEAVWRLESTKLVAALVRITRDVGLAEDLAQDALEAALSQWPESGIPDNPAAWLMAVAKRRAIDGFRRRERQDRAYGALAEGQEDVVAGIETAVDHVEDDVLRLMFICCHPVLGDDARRTLTLRLVAGLTTSEIARSFLTSEATIGARITRAKKTLADVDAPTEEPADNERAERLEAVLAVIYLLFNEGYSATAGEDWMRPALSEEAVRLGRLLVGLVPDDPEVLGLLALMEMQLSRTAARTGPDGTPVLLLDQDRSRWDQLLIRRGLAALERATAIGGSPGPYVLQGEIAACHARARAAEDTEWARIASLYESLAAITGSAVVELNRAVAVSMAHGPDVALSLIDQLAELPELSSYHLLPSVRGDLLAKLGRSEEARVEFERAASLTQNEQERALLLARAADC</sequence>
<dbReference type="Pfam" id="PF08281">
    <property type="entry name" value="Sigma70_r4_2"/>
    <property type="match status" value="1"/>
</dbReference>
<dbReference type="InterPro" id="IPR013324">
    <property type="entry name" value="RNA_pol_sigma_r3/r4-like"/>
</dbReference>
<dbReference type="Pfam" id="PF20239">
    <property type="entry name" value="DUF6596"/>
    <property type="match status" value="1"/>
</dbReference>
<protein>
    <submittedName>
        <fullName evidence="8">RNA polymerase sigma factor (Sigma-70 family)</fullName>
    </submittedName>
</protein>
<dbReference type="PANTHER" id="PTHR47756:SF1">
    <property type="entry name" value="BLL0085 PROTEIN"/>
    <property type="match status" value="1"/>
</dbReference>
<comment type="caution">
    <text evidence="8">The sequence shown here is derived from an EMBL/GenBank/DDBJ whole genome shotgun (WGS) entry which is preliminary data.</text>
</comment>
<dbReference type="Gene3D" id="1.10.10.10">
    <property type="entry name" value="Winged helix-like DNA-binding domain superfamily/Winged helix DNA-binding domain"/>
    <property type="match status" value="1"/>
</dbReference>
<dbReference type="InterPro" id="IPR014284">
    <property type="entry name" value="RNA_pol_sigma-70_dom"/>
</dbReference>
<keyword evidence="2" id="KW-0805">Transcription regulation</keyword>
<evidence type="ECO:0000256" key="1">
    <source>
        <dbReference type="ARBA" id="ARBA00010641"/>
    </source>
</evidence>
<dbReference type="SUPFAM" id="SSF88659">
    <property type="entry name" value="Sigma3 and sigma4 domains of RNA polymerase sigma factors"/>
    <property type="match status" value="1"/>
</dbReference>
<dbReference type="Gene3D" id="1.25.40.10">
    <property type="entry name" value="Tetratricopeptide repeat domain"/>
    <property type="match status" value="1"/>
</dbReference>
<gene>
    <name evidence="8" type="ORF">J2X11_000035</name>
</gene>
<keyword evidence="9" id="KW-1185">Reference proteome</keyword>
<evidence type="ECO:0000256" key="3">
    <source>
        <dbReference type="ARBA" id="ARBA00023082"/>
    </source>
</evidence>
<evidence type="ECO:0000259" key="6">
    <source>
        <dbReference type="Pfam" id="PF08281"/>
    </source>
</evidence>
<organism evidence="8 9">
    <name type="scientific">Aeromicrobium panaciterrae</name>
    <dbReference type="NCBI Taxonomy" id="363861"/>
    <lineage>
        <taxon>Bacteria</taxon>
        <taxon>Bacillati</taxon>
        <taxon>Actinomycetota</taxon>
        <taxon>Actinomycetes</taxon>
        <taxon>Propionibacteriales</taxon>
        <taxon>Nocardioidaceae</taxon>
        <taxon>Aeromicrobium</taxon>
    </lineage>
</organism>
<dbReference type="InterPro" id="IPR011990">
    <property type="entry name" value="TPR-like_helical_dom_sf"/>
</dbReference>
<keyword evidence="4" id="KW-0804">Transcription</keyword>
<name>A0ABU1UJ58_9ACTN</name>
<dbReference type="Pfam" id="PF04542">
    <property type="entry name" value="Sigma70_r2"/>
    <property type="match status" value="1"/>
</dbReference>
<evidence type="ECO:0000256" key="2">
    <source>
        <dbReference type="ARBA" id="ARBA00023015"/>
    </source>
</evidence>
<dbReference type="Gene3D" id="1.10.1740.10">
    <property type="match status" value="1"/>
</dbReference>
<dbReference type="EMBL" id="JAVDWH010000001">
    <property type="protein sequence ID" value="MDR7085196.1"/>
    <property type="molecule type" value="Genomic_DNA"/>
</dbReference>